<gene>
    <name evidence="1" type="ORF">CN97_16790</name>
</gene>
<evidence type="ECO:0000313" key="2">
    <source>
        <dbReference type="Proteomes" id="UP000028826"/>
    </source>
</evidence>
<dbReference type="Proteomes" id="UP000028826">
    <property type="component" value="Unassembled WGS sequence"/>
</dbReference>
<protein>
    <submittedName>
        <fullName evidence="1">Uncharacterized protein</fullName>
    </submittedName>
</protein>
<accession>A0A086Y5A0</accession>
<dbReference type="EMBL" id="JGYG01000006">
    <property type="protein sequence ID" value="KFI29450.1"/>
    <property type="molecule type" value="Genomic_DNA"/>
</dbReference>
<proteinExistence type="predicted"/>
<reference evidence="1 2" key="1">
    <citation type="submission" date="2014-03" db="EMBL/GenBank/DDBJ databases">
        <title>Genome of Haematobacter massiliensis CCUG 47968.</title>
        <authorList>
            <person name="Wang D."/>
            <person name="Wang G."/>
        </authorList>
    </citation>
    <scope>NUCLEOTIDE SEQUENCE [LARGE SCALE GENOMIC DNA]</scope>
    <source>
        <strain evidence="1 2">CCUG 47968</strain>
    </source>
</reference>
<comment type="caution">
    <text evidence="1">The sequence shown here is derived from an EMBL/GenBank/DDBJ whole genome shotgun (WGS) entry which is preliminary data.</text>
</comment>
<name>A0A086Y5A0_9RHOB</name>
<keyword evidence="2" id="KW-1185">Reference proteome</keyword>
<evidence type="ECO:0000313" key="1">
    <source>
        <dbReference type="EMBL" id="KFI29450.1"/>
    </source>
</evidence>
<organism evidence="1 2">
    <name type="scientific">Haematobacter massiliensis</name>
    <dbReference type="NCBI Taxonomy" id="195105"/>
    <lineage>
        <taxon>Bacteria</taxon>
        <taxon>Pseudomonadati</taxon>
        <taxon>Pseudomonadota</taxon>
        <taxon>Alphaproteobacteria</taxon>
        <taxon>Rhodobacterales</taxon>
        <taxon>Paracoccaceae</taxon>
        <taxon>Haematobacter</taxon>
    </lineage>
</organism>
<dbReference type="AlphaFoldDB" id="A0A086Y5A0"/>
<sequence length="146" mass="15883">MREDGGAFRLNARVWACKMIEVARFAPCSGFLYRKQYVVGLARIDGRDAFIINSGTNRANEGNAAAVALNICATILTMRAENSAIARGRSSTGVAMSDLRFKTAGQVHQTAVDGTGSERHLRHALPKFIGARTMDALGRCRFPPLR</sequence>
<dbReference type="STRING" id="195105.CN97_16790"/>